<dbReference type="Proteomes" id="UP000886111">
    <property type="component" value="Unassembled WGS sequence"/>
</dbReference>
<sequence>VQGNVSLPLPADKSILITFLKSDESITFDLGRMLVGDEIIDFHSGQAPGNLPPRIKALAAKNQTVFKGDSTIIYCTAQDPDGDFLSYVWSATGGSFHGQGAAVSWKAPEEAGQWAIYCKVSDTNGGVDSAKISISVVSNHAPLIKKIGAEPQIADPVDIMLLTFSAEDIDGDSLYCSWRLANGLLLSKAFEWQWTVPDTAGYLLLYCQVSDGKGGTAIDSVGVSVGHLVVHYDFEDEQIRDLSAFKNDGWAENVIQVPSPGGKGFYFNGQNSVVKVKCHPSLDFQNAITVAFFLRVDSFFTREAYPVSHGNWERRWKISITNKKLRWTVKTDEGIFDLDSRQELVKNRFYFVSCLYNSGTKEMAVYLDGQPDNSKSAGGLLLTTDFDLCLGRHLPDDANYSFRGVLDEFYLFNQALNQEQIRALYDSLTGLPEKKKLLPPGELILKQNFPNPFNPQTKIVYYLPVGGAVQLQFFDARGRVVDQFSLSLKKAGWQTFNWKRPDLASGVYFY</sequence>
<evidence type="ECO:0000313" key="2">
    <source>
        <dbReference type="EMBL" id="HHE55484.1"/>
    </source>
</evidence>
<organism evidence="2">
    <name type="scientific">Caldithrix abyssi</name>
    <dbReference type="NCBI Taxonomy" id="187145"/>
    <lineage>
        <taxon>Bacteria</taxon>
        <taxon>Pseudomonadati</taxon>
        <taxon>Calditrichota</taxon>
        <taxon>Calditrichia</taxon>
        <taxon>Calditrichales</taxon>
        <taxon>Calditrichaceae</taxon>
        <taxon>Caldithrix</taxon>
    </lineage>
</organism>
<dbReference type="EMBL" id="DRTD01000506">
    <property type="protein sequence ID" value="HHE55484.1"/>
    <property type="molecule type" value="Genomic_DNA"/>
</dbReference>
<name>A0A7V5H427_CALAY</name>
<dbReference type="InterPro" id="IPR007110">
    <property type="entry name" value="Ig-like_dom"/>
</dbReference>
<dbReference type="NCBIfam" id="TIGR04183">
    <property type="entry name" value="Por_Secre_tail"/>
    <property type="match status" value="1"/>
</dbReference>
<dbReference type="SUPFAM" id="SSF49899">
    <property type="entry name" value="Concanavalin A-like lectins/glucanases"/>
    <property type="match status" value="1"/>
</dbReference>
<dbReference type="PANTHER" id="PTHR47635:SF2">
    <property type="entry name" value="LAMG-LIKE JELLYROLL FOLD DOMAIN-CONTAINING PROTEIN"/>
    <property type="match status" value="1"/>
</dbReference>
<accession>A0A7V5H427</accession>
<reference evidence="2" key="1">
    <citation type="journal article" date="2020" name="mSystems">
        <title>Genome- and Community-Level Interaction Insights into Carbon Utilization and Element Cycling Functions of Hydrothermarchaeota in Hydrothermal Sediment.</title>
        <authorList>
            <person name="Zhou Z."/>
            <person name="Liu Y."/>
            <person name="Xu W."/>
            <person name="Pan J."/>
            <person name="Luo Z.H."/>
            <person name="Li M."/>
        </authorList>
    </citation>
    <scope>NUCLEOTIDE SEQUENCE [LARGE SCALE GENOMIC DNA]</scope>
    <source>
        <strain evidence="2">HyVt-76</strain>
    </source>
</reference>
<feature type="domain" description="Ig-like" evidence="1">
    <location>
        <begin position="53"/>
        <end position="135"/>
    </location>
</feature>
<dbReference type="PANTHER" id="PTHR47635">
    <property type="entry name" value="CUB DOMAIN-CONTAINING PROTEIN"/>
    <property type="match status" value="1"/>
</dbReference>
<dbReference type="InterPro" id="IPR026444">
    <property type="entry name" value="Secre_tail"/>
</dbReference>
<feature type="non-terminal residue" evidence="2">
    <location>
        <position position="1"/>
    </location>
</feature>
<comment type="caution">
    <text evidence="2">The sequence shown here is derived from an EMBL/GenBank/DDBJ whole genome shotgun (WGS) entry which is preliminary data.</text>
</comment>
<dbReference type="InterPro" id="IPR013320">
    <property type="entry name" value="ConA-like_dom_sf"/>
</dbReference>
<dbReference type="InterPro" id="IPR013783">
    <property type="entry name" value="Ig-like_fold"/>
</dbReference>
<gene>
    <name evidence="2" type="ORF">ENL21_06855</name>
</gene>
<dbReference type="AlphaFoldDB" id="A0A7V5H427"/>
<dbReference type="Gene3D" id="2.60.120.200">
    <property type="match status" value="1"/>
</dbReference>
<dbReference type="Pfam" id="PF13385">
    <property type="entry name" value="Laminin_G_3"/>
    <property type="match status" value="1"/>
</dbReference>
<protein>
    <submittedName>
        <fullName evidence="2">T9SS type A sorting domain-containing protein</fullName>
    </submittedName>
</protein>
<evidence type="ECO:0000259" key="1">
    <source>
        <dbReference type="PROSITE" id="PS50835"/>
    </source>
</evidence>
<dbReference type="Gene3D" id="2.60.40.10">
    <property type="entry name" value="Immunoglobulins"/>
    <property type="match status" value="1"/>
</dbReference>
<dbReference type="PROSITE" id="PS50835">
    <property type="entry name" value="IG_LIKE"/>
    <property type="match status" value="1"/>
</dbReference>
<proteinExistence type="predicted"/>
<feature type="non-terminal residue" evidence="2">
    <location>
        <position position="510"/>
    </location>
</feature>